<feature type="coiled-coil region" evidence="1">
    <location>
        <begin position="182"/>
        <end position="324"/>
    </location>
</feature>
<keyword evidence="1" id="KW-0175">Coiled coil</keyword>
<name>A0A9N8V3K6_9GLOM</name>
<dbReference type="AlphaFoldDB" id="A0A9N8V3K6"/>
<reference evidence="3" key="1">
    <citation type="submission" date="2021-06" db="EMBL/GenBank/DDBJ databases">
        <authorList>
            <person name="Kallberg Y."/>
            <person name="Tangrot J."/>
            <person name="Rosling A."/>
        </authorList>
    </citation>
    <scope>NUCLEOTIDE SEQUENCE</scope>
    <source>
        <strain evidence="3">MT106</strain>
    </source>
</reference>
<evidence type="ECO:0000256" key="1">
    <source>
        <dbReference type="SAM" id="Coils"/>
    </source>
</evidence>
<gene>
    <name evidence="3" type="ORF">AGERDE_LOCUS600</name>
</gene>
<sequence>MSLQQQQIHQRPQENQQQPQGYQQLQPNQQQANNTNSNLSAEKIHEFLYLCEAPFGLAVLKFLLVCIAEPIVSPQRNLINEECNDVFQAIDKFTDQNIQHICTELMNDFQSWYSSSQAELPHQLLEKIFQMLLLNSTQGYRLISNLSQYTVGERLSIRSIIYNILKGMSDFVSGSQSELFKRAENEQRIRNLERDNQKLLKELEQLKLHQDELLNSRHEVEKMNELEKQGLIDQCNSEKQGLIDQFNSEKQELIDQFNSEKQEHKNELQNLRRDNIQELEKERQTHYANLENLHTEDLLKEEQIDDLTRKHEAAVKEASKLQVALGSIRNVQWNEDDPNNPLQLIQEIKRIQKLLMDVTKVKGRQIQINKATANDLFNEYKIQTNDIKMVLSFSLQRFIFEKVHRFIEGLASYNKNVNDNNLESGIVFATEDLLYLMENFVETRSGDDDITRITPIKVRQHVYASLGSRGFNNSSHPIVLAITNELLEEMDKYREMLSEERKNRLNDQLAKLVIELIRFLFRLNTQEPLPEVKWVEEGKKIRNELMQGPWDFEDSDDLVVNFCYFPAIGTNLGDKKNLRIYCKAQVLPKPQSRSKVIAKTKNVLEVVSGTVSSVVKTVFS</sequence>
<dbReference type="OrthoDB" id="2421414at2759"/>
<evidence type="ECO:0000256" key="2">
    <source>
        <dbReference type="SAM" id="MobiDB-lite"/>
    </source>
</evidence>
<comment type="caution">
    <text evidence="3">The sequence shown here is derived from an EMBL/GenBank/DDBJ whole genome shotgun (WGS) entry which is preliminary data.</text>
</comment>
<protein>
    <submittedName>
        <fullName evidence="3">8608_t:CDS:1</fullName>
    </submittedName>
</protein>
<feature type="region of interest" description="Disordered" evidence="2">
    <location>
        <begin position="1"/>
        <end position="34"/>
    </location>
</feature>
<organism evidence="3 4">
    <name type="scientific">Ambispora gerdemannii</name>
    <dbReference type="NCBI Taxonomy" id="144530"/>
    <lineage>
        <taxon>Eukaryota</taxon>
        <taxon>Fungi</taxon>
        <taxon>Fungi incertae sedis</taxon>
        <taxon>Mucoromycota</taxon>
        <taxon>Glomeromycotina</taxon>
        <taxon>Glomeromycetes</taxon>
        <taxon>Archaeosporales</taxon>
        <taxon>Ambisporaceae</taxon>
        <taxon>Ambispora</taxon>
    </lineage>
</organism>
<evidence type="ECO:0000313" key="3">
    <source>
        <dbReference type="EMBL" id="CAG8435942.1"/>
    </source>
</evidence>
<dbReference type="Proteomes" id="UP000789831">
    <property type="component" value="Unassembled WGS sequence"/>
</dbReference>
<keyword evidence="4" id="KW-1185">Reference proteome</keyword>
<dbReference type="EMBL" id="CAJVPL010000030">
    <property type="protein sequence ID" value="CAG8435942.1"/>
    <property type="molecule type" value="Genomic_DNA"/>
</dbReference>
<evidence type="ECO:0000313" key="4">
    <source>
        <dbReference type="Proteomes" id="UP000789831"/>
    </source>
</evidence>
<accession>A0A9N8V3K6</accession>
<proteinExistence type="predicted"/>